<accession>A0A1S9I7I3</accession>
<evidence type="ECO:0000313" key="5">
    <source>
        <dbReference type="Proteomes" id="UP000190206"/>
    </source>
</evidence>
<dbReference type="EMBL" id="MRAD01000003">
    <property type="protein sequence ID" value="OOO62894.1"/>
    <property type="molecule type" value="Genomic_DNA"/>
</dbReference>
<dbReference type="EMBL" id="MRAE01000015">
    <property type="protein sequence ID" value="OOO66216.1"/>
    <property type="molecule type" value="Genomic_DNA"/>
</dbReference>
<evidence type="ECO:0000256" key="1">
    <source>
        <dbReference type="SAM" id="SignalP"/>
    </source>
</evidence>
<keyword evidence="5" id="KW-1185">Reference proteome</keyword>
<evidence type="ECO:0000259" key="2">
    <source>
        <dbReference type="Pfam" id="PF26353"/>
    </source>
</evidence>
<evidence type="ECO:0000313" key="3">
    <source>
        <dbReference type="EMBL" id="OOO62894.1"/>
    </source>
</evidence>
<gene>
    <name evidence="3" type="ORF">BS637_03515</name>
    <name evidence="4" type="ORF">BS638_07595</name>
</gene>
<name>A0A1S9I7I3_9CLOT</name>
<dbReference type="Proteomes" id="UP000190256">
    <property type="component" value="Unassembled WGS sequence"/>
</dbReference>
<feature type="domain" description="YhfM-like" evidence="2">
    <location>
        <begin position="48"/>
        <end position="153"/>
    </location>
</feature>
<proteinExistence type="predicted"/>
<dbReference type="STRING" id="1962263.BS637_03515"/>
<comment type="caution">
    <text evidence="4">The sequence shown here is derived from an EMBL/GenBank/DDBJ whole genome shotgun (WGS) entry which is preliminary data.</text>
</comment>
<dbReference type="OrthoDB" id="1931871at2"/>
<keyword evidence="1" id="KW-0732">Signal</keyword>
<dbReference type="RefSeq" id="WP_078023278.1">
    <property type="nucleotide sequence ID" value="NZ_JADPGM010000002.1"/>
</dbReference>
<organism evidence="4 6">
    <name type="scientific">Clostridium tepidum</name>
    <dbReference type="NCBI Taxonomy" id="1962263"/>
    <lineage>
        <taxon>Bacteria</taxon>
        <taxon>Bacillati</taxon>
        <taxon>Bacillota</taxon>
        <taxon>Clostridia</taxon>
        <taxon>Eubacteriales</taxon>
        <taxon>Clostridiaceae</taxon>
        <taxon>Clostridium</taxon>
    </lineage>
</organism>
<feature type="chain" id="PRO_5038336398" description="YhfM-like domain-containing protein" evidence="1">
    <location>
        <begin position="26"/>
        <end position="280"/>
    </location>
</feature>
<dbReference type="AlphaFoldDB" id="A0A1S9I7I3"/>
<feature type="signal peptide" evidence="1">
    <location>
        <begin position="1"/>
        <end position="25"/>
    </location>
</feature>
<dbReference type="InterPro" id="IPR058780">
    <property type="entry name" value="YhfM-like_dom"/>
</dbReference>
<evidence type="ECO:0000313" key="4">
    <source>
        <dbReference type="EMBL" id="OOO66216.1"/>
    </source>
</evidence>
<reference evidence="4 6" key="1">
    <citation type="submission" date="2016-12" db="EMBL/GenBank/DDBJ databases">
        <title>Clostridium tepidum sp. nov., a close relative of Clostridium sporogenes and Clostridium botulinum Group I.</title>
        <authorList>
            <person name="Dobritsa A.P."/>
            <person name="Kutumbaka K.K."/>
            <person name="Werner K."/>
            <person name="Wiedmann M."/>
            <person name="Asmus A."/>
            <person name="Samadpour M."/>
        </authorList>
    </citation>
    <scope>NUCLEOTIDE SEQUENCE [LARGE SCALE GENOMIC DNA]</scope>
    <source>
        <strain evidence="4 6">IEH 97212</strain>
    </source>
</reference>
<sequence>MLYNKKFKKKFILLFLIFTLSFSFTGCNSIDKMKLKLGLKNNDFEYIKENKVQKIIIQNTRDKGFRFVITDKKAIKELYDILSSAKPVNTKSSLEPDYIFEMDDAGNNVYKFNYVAGLDKKEAGNLYSKDKIYIVSKRIDNDIIKSFWTIRKPKDFKYVYYTSIIEVLKKENINKKNKEKIGINIKDDVDIAKFILSTDLEDFKTDLKNNFSNVELIKDNNSKHNIEVSVDTEGYKSTMYKAVIKISNKNKRTEKKYYIIDEYKNNRWNLNIYNEKPENF</sequence>
<dbReference type="PROSITE" id="PS51257">
    <property type="entry name" value="PROKAR_LIPOPROTEIN"/>
    <property type="match status" value="1"/>
</dbReference>
<protein>
    <recommendedName>
        <fullName evidence="2">YhfM-like domain-containing protein</fullName>
    </recommendedName>
</protein>
<dbReference type="Proteomes" id="UP000190206">
    <property type="component" value="Unassembled WGS sequence"/>
</dbReference>
<reference evidence="3 5" key="2">
    <citation type="submission" date="2016-12" db="EMBL/GenBank/DDBJ databases">
        <title>Clostridium tepidum sp. nov., a close relative of Clostridium sporogenes and Clostridium botulinum Group I.</title>
        <authorList>
            <person name="Dobritsa A.P."/>
            <person name="Kutumbaka K."/>
            <person name="Werner K."/>
            <person name="Samadpour M."/>
        </authorList>
    </citation>
    <scope>NUCLEOTIDE SEQUENCE [LARGE SCALE GENOMIC DNA]</scope>
    <source>
        <strain evidence="3 5">PE</strain>
    </source>
</reference>
<dbReference type="Pfam" id="PF26353">
    <property type="entry name" value="YhfM"/>
    <property type="match status" value="1"/>
</dbReference>
<evidence type="ECO:0000313" key="6">
    <source>
        <dbReference type="Proteomes" id="UP000190256"/>
    </source>
</evidence>